<keyword evidence="3" id="KW-0328">Glycosyltransferase</keyword>
<dbReference type="Gene3D" id="3.90.550.10">
    <property type="entry name" value="Spore Coat Polysaccharide Biosynthesis Protein SpsA, Chain A"/>
    <property type="match status" value="1"/>
</dbReference>
<evidence type="ECO:0000256" key="3">
    <source>
        <dbReference type="ARBA" id="ARBA00022676"/>
    </source>
</evidence>
<evidence type="ECO:0000313" key="6">
    <source>
        <dbReference type="Proteomes" id="UP000185984"/>
    </source>
</evidence>
<comment type="caution">
    <text evidence="5">The sequence shown here is derived from an EMBL/GenBank/DDBJ whole genome shotgun (WGS) entry which is preliminary data.</text>
</comment>
<dbReference type="AlphaFoldDB" id="A0A1U7HP08"/>
<keyword evidence="6" id="KW-1185">Reference proteome</keyword>
<sequence length="287" mass="32927">MIYFLTVNYYSTSLITKLIASIPNNSNTLSKVVIVNNSVDDIAIRSLQSQDITILEPGGNIGFGKACNLGLQWIYSQNQNAIVWIINPDAYFIENIQEKANCFFATYPEVSILGTIIYTPNNDIWFAGGCFRRATGTISTQDILSNSDAAYVQCDWVSGCSLILNCNNFSECPQFDSRYFLYYEDFELCQRYAQQGHIVAVTKLFQVIHQPSSITNKNIFNKIKYSTYSYLITIEKYTNCFTLFLRLMRLIFYAFILIFVKPQVAFGKIYGTILYLRYLLSFCKIPY</sequence>
<dbReference type="EMBL" id="MRCC01000010">
    <property type="protein sequence ID" value="OKH25333.1"/>
    <property type="molecule type" value="Genomic_DNA"/>
</dbReference>
<dbReference type="PANTHER" id="PTHR43179:SF12">
    <property type="entry name" value="GALACTOFURANOSYLTRANSFERASE GLFT2"/>
    <property type="match status" value="1"/>
</dbReference>
<dbReference type="GO" id="GO:0016757">
    <property type="term" value="F:glycosyltransferase activity"/>
    <property type="evidence" value="ECO:0007669"/>
    <property type="project" value="UniProtKB-KW"/>
</dbReference>
<dbReference type="RefSeq" id="WP_073549887.1">
    <property type="nucleotide sequence ID" value="NZ_CAWMVK010000002.1"/>
</dbReference>
<proteinExistence type="inferred from homology"/>
<keyword evidence="4 5" id="KW-0808">Transferase</keyword>
<dbReference type="Proteomes" id="UP000185984">
    <property type="component" value="Unassembled WGS sequence"/>
</dbReference>
<name>A0A1U7HP08_9CHRO</name>
<comment type="similarity">
    <text evidence="2">Belongs to the glycosyltransferase 2 family.</text>
</comment>
<dbReference type="STRING" id="247279.NIES1031_13165"/>
<dbReference type="PANTHER" id="PTHR43179">
    <property type="entry name" value="RHAMNOSYLTRANSFERASE WBBL"/>
    <property type="match status" value="1"/>
</dbReference>
<evidence type="ECO:0000313" key="5">
    <source>
        <dbReference type="EMBL" id="OKH25333.1"/>
    </source>
</evidence>
<protein>
    <submittedName>
        <fullName evidence="5">Glycosyl transferase</fullName>
    </submittedName>
</protein>
<evidence type="ECO:0000256" key="1">
    <source>
        <dbReference type="ARBA" id="ARBA00004776"/>
    </source>
</evidence>
<dbReference type="OrthoDB" id="9813495at2"/>
<accession>A0A1U7HP08</accession>
<evidence type="ECO:0000256" key="2">
    <source>
        <dbReference type="ARBA" id="ARBA00006739"/>
    </source>
</evidence>
<dbReference type="InterPro" id="IPR029044">
    <property type="entry name" value="Nucleotide-diphossugar_trans"/>
</dbReference>
<dbReference type="SUPFAM" id="SSF53448">
    <property type="entry name" value="Nucleotide-diphospho-sugar transferases"/>
    <property type="match status" value="1"/>
</dbReference>
<organism evidence="5 6">
    <name type="scientific">Chroogloeocystis siderophila 5.2 s.c.1</name>
    <dbReference type="NCBI Taxonomy" id="247279"/>
    <lineage>
        <taxon>Bacteria</taxon>
        <taxon>Bacillati</taxon>
        <taxon>Cyanobacteriota</taxon>
        <taxon>Cyanophyceae</taxon>
        <taxon>Oscillatoriophycideae</taxon>
        <taxon>Chroococcales</taxon>
        <taxon>Chroococcaceae</taxon>
        <taxon>Chroogloeocystis</taxon>
    </lineage>
</organism>
<gene>
    <name evidence="5" type="ORF">NIES1031_13165</name>
</gene>
<comment type="pathway">
    <text evidence="1">Cell wall biogenesis; cell wall polysaccharide biosynthesis.</text>
</comment>
<reference evidence="5 6" key="1">
    <citation type="submission" date="2016-11" db="EMBL/GenBank/DDBJ databases">
        <title>Draft Genome Sequences of Nine Cyanobacterial Strains from Diverse Habitats.</title>
        <authorList>
            <person name="Zhu T."/>
            <person name="Hou S."/>
            <person name="Lu X."/>
            <person name="Hess W.R."/>
        </authorList>
    </citation>
    <scope>NUCLEOTIDE SEQUENCE [LARGE SCALE GENOMIC DNA]</scope>
    <source>
        <strain evidence="5 6">5.2 s.c.1</strain>
    </source>
</reference>
<evidence type="ECO:0000256" key="4">
    <source>
        <dbReference type="ARBA" id="ARBA00022679"/>
    </source>
</evidence>